<keyword evidence="4" id="KW-0813">Transport</keyword>
<evidence type="ECO:0000313" key="10">
    <source>
        <dbReference type="Proteomes" id="UP000574390"/>
    </source>
</evidence>
<dbReference type="InterPro" id="IPR016159">
    <property type="entry name" value="Cullin_repeat-like_dom_sf"/>
</dbReference>
<sequence length="437" mass="48410">MYKAREDLQGVGEGLGPLQESLATLRRSTSKDLHTKKAALRQVVSHTGIHDLLELPALIDATIRNKLYLEALELLSFADRTLRALTLAASTSRPAGPDSLHDRPVPSVVETLKEQVDAQRSHLLSSLILQLGSPQLHLPQAVPVVNHLRRVRTVRIFLCDSRSKVLPAVLHRGSPQQVEMIIRVAFLSQRCQYADQQKETITSQADSATGGALLNSLRAGSDLLRTYVFDTAMQYRSLFDPPKSKVGPLAVWMSEQVSWFVSLVSSFVTVSLDPSEELPFDASQLAALYRYCSHASSTLGRVDCAFMPLIEPLLDAYLQQYICGVCLDQIAMEDFNSEMQKYHWLPSTALIQGPDDYDLASVDDRASLTIYLTRHRPLAVFFNDVTAAMNELRQCPALSIADPVAKYADAISSLADTTCPKKHSQACRRGVRFKCVT</sequence>
<dbReference type="SUPFAM" id="SSF74788">
    <property type="entry name" value="Cullin repeat-like"/>
    <property type="match status" value="1"/>
</dbReference>
<comment type="caution">
    <text evidence="9">The sequence shown here is derived from an EMBL/GenBank/DDBJ whole genome shotgun (WGS) entry which is preliminary data.</text>
</comment>
<dbReference type="Pfam" id="PF04124">
    <property type="entry name" value="Dor1"/>
    <property type="match status" value="1"/>
</dbReference>
<keyword evidence="7" id="KW-0472">Membrane</keyword>
<dbReference type="PANTHER" id="PTHR21311:SF0">
    <property type="entry name" value="CONSERVED OLIGOMERIC GOLGI COMPLEX SUBUNIT 8"/>
    <property type="match status" value="1"/>
</dbReference>
<proteinExistence type="inferred from homology"/>
<comment type="similarity">
    <text evidence="2">Belongs to the COG8 family.</text>
</comment>
<dbReference type="GO" id="GO:0000139">
    <property type="term" value="C:Golgi membrane"/>
    <property type="evidence" value="ECO:0007669"/>
    <property type="project" value="UniProtKB-SubCell"/>
</dbReference>
<evidence type="ECO:0000256" key="2">
    <source>
        <dbReference type="ARBA" id="ARBA00006419"/>
    </source>
</evidence>
<evidence type="ECO:0000256" key="3">
    <source>
        <dbReference type="ARBA" id="ARBA00020983"/>
    </source>
</evidence>
<dbReference type="Proteomes" id="UP000574390">
    <property type="component" value="Unassembled WGS sequence"/>
</dbReference>
<evidence type="ECO:0000256" key="7">
    <source>
        <dbReference type="ARBA" id="ARBA00023136"/>
    </source>
</evidence>
<gene>
    <name evidence="9" type="primary">COG8_5</name>
    <name evidence="9" type="ORF">FOZ62_027563</name>
</gene>
<keyword evidence="6" id="KW-0333">Golgi apparatus</keyword>
<protein>
    <recommendedName>
        <fullName evidence="3">Conserved oligomeric Golgi complex subunit 8</fullName>
    </recommendedName>
    <alternativeName>
        <fullName evidence="8">Component of oligomeric Golgi complex 8</fullName>
    </alternativeName>
</protein>
<evidence type="ECO:0000256" key="5">
    <source>
        <dbReference type="ARBA" id="ARBA00022927"/>
    </source>
</evidence>
<dbReference type="EMBL" id="JABANM010001192">
    <property type="protein sequence ID" value="KAF4754699.1"/>
    <property type="molecule type" value="Genomic_DNA"/>
</dbReference>
<dbReference type="GO" id="GO:0015031">
    <property type="term" value="P:protein transport"/>
    <property type="evidence" value="ECO:0007669"/>
    <property type="project" value="UniProtKB-KW"/>
</dbReference>
<reference evidence="9 10" key="1">
    <citation type="submission" date="2020-04" db="EMBL/GenBank/DDBJ databases">
        <title>Perkinsus olseni comparative genomics.</title>
        <authorList>
            <person name="Bogema D.R."/>
        </authorList>
    </citation>
    <scope>NUCLEOTIDE SEQUENCE [LARGE SCALE GENOMIC DNA]</scope>
    <source>
        <strain evidence="9">ATCC PRA-205</strain>
    </source>
</reference>
<keyword evidence="5" id="KW-0653">Protein transport</keyword>
<evidence type="ECO:0000256" key="1">
    <source>
        <dbReference type="ARBA" id="ARBA00004395"/>
    </source>
</evidence>
<dbReference type="GO" id="GO:0017119">
    <property type="term" value="C:Golgi transport complex"/>
    <property type="evidence" value="ECO:0007669"/>
    <property type="project" value="InterPro"/>
</dbReference>
<dbReference type="InterPro" id="IPR007255">
    <property type="entry name" value="COG8"/>
</dbReference>
<accession>A0A7J6UBX3</accession>
<dbReference type="GO" id="GO:0006891">
    <property type="term" value="P:intra-Golgi vesicle-mediated transport"/>
    <property type="evidence" value="ECO:0007669"/>
    <property type="project" value="TreeGrafter"/>
</dbReference>
<evidence type="ECO:0000313" key="9">
    <source>
        <dbReference type="EMBL" id="KAF4754699.1"/>
    </source>
</evidence>
<comment type="subcellular location">
    <subcellularLocation>
        <location evidence="1">Golgi apparatus membrane</location>
        <topology evidence="1">Peripheral membrane protein</topology>
    </subcellularLocation>
</comment>
<evidence type="ECO:0000256" key="4">
    <source>
        <dbReference type="ARBA" id="ARBA00022448"/>
    </source>
</evidence>
<evidence type="ECO:0000256" key="8">
    <source>
        <dbReference type="ARBA" id="ARBA00031347"/>
    </source>
</evidence>
<evidence type="ECO:0000256" key="6">
    <source>
        <dbReference type="ARBA" id="ARBA00023034"/>
    </source>
</evidence>
<name>A0A7J6UBX3_PEROL</name>
<dbReference type="PANTHER" id="PTHR21311">
    <property type="entry name" value="CONSERVED OLIGOMERIC GOLGI COMPLEX COMPONENT 8"/>
    <property type="match status" value="1"/>
</dbReference>
<organism evidence="9 10">
    <name type="scientific">Perkinsus olseni</name>
    <name type="common">Perkinsus atlanticus</name>
    <dbReference type="NCBI Taxonomy" id="32597"/>
    <lineage>
        <taxon>Eukaryota</taxon>
        <taxon>Sar</taxon>
        <taxon>Alveolata</taxon>
        <taxon>Perkinsozoa</taxon>
        <taxon>Perkinsea</taxon>
        <taxon>Perkinsida</taxon>
        <taxon>Perkinsidae</taxon>
        <taxon>Perkinsus</taxon>
    </lineage>
</organism>
<dbReference type="AlphaFoldDB" id="A0A7J6UBX3"/>